<dbReference type="InParanoid" id="G0P7T3"/>
<reference evidence="2" key="1">
    <citation type="submission" date="2011-07" db="EMBL/GenBank/DDBJ databases">
        <authorList>
            <consortium name="Caenorhabditis brenneri Sequencing and Analysis Consortium"/>
            <person name="Wilson R.K."/>
        </authorList>
    </citation>
    <scope>NUCLEOTIDE SEQUENCE [LARGE SCALE GENOMIC DNA]</scope>
    <source>
        <strain evidence="2">PB2801</strain>
    </source>
</reference>
<sequence length="55" mass="6562">MDAMHEIFKSNRKLHQDLLQKAPRRLSQAGKMFDQCIDIHEFPLQSPYSLLFMKK</sequence>
<dbReference type="HOGENOM" id="CLU_3034346_0_0_1"/>
<keyword evidence="2" id="KW-1185">Reference proteome</keyword>
<organism evidence="2">
    <name type="scientific">Caenorhabditis brenneri</name>
    <name type="common">Nematode worm</name>
    <dbReference type="NCBI Taxonomy" id="135651"/>
    <lineage>
        <taxon>Eukaryota</taxon>
        <taxon>Metazoa</taxon>
        <taxon>Ecdysozoa</taxon>
        <taxon>Nematoda</taxon>
        <taxon>Chromadorea</taxon>
        <taxon>Rhabditida</taxon>
        <taxon>Rhabditina</taxon>
        <taxon>Rhabditomorpha</taxon>
        <taxon>Rhabditoidea</taxon>
        <taxon>Rhabditidae</taxon>
        <taxon>Peloderinae</taxon>
        <taxon>Caenorhabditis</taxon>
    </lineage>
</organism>
<evidence type="ECO:0000313" key="2">
    <source>
        <dbReference type="Proteomes" id="UP000008068"/>
    </source>
</evidence>
<proteinExistence type="predicted"/>
<gene>
    <name evidence="1" type="ORF">CAEBREN_21556</name>
</gene>
<dbReference type="AlphaFoldDB" id="G0P7T3"/>
<protein>
    <submittedName>
        <fullName evidence="1">Uncharacterized protein</fullName>
    </submittedName>
</protein>
<name>G0P7T3_CAEBE</name>
<dbReference type="EMBL" id="GL380120">
    <property type="protein sequence ID" value="EGT47329.1"/>
    <property type="molecule type" value="Genomic_DNA"/>
</dbReference>
<accession>G0P7T3</accession>
<dbReference type="Proteomes" id="UP000008068">
    <property type="component" value="Unassembled WGS sequence"/>
</dbReference>
<evidence type="ECO:0000313" key="1">
    <source>
        <dbReference type="EMBL" id="EGT47329.1"/>
    </source>
</evidence>